<organism evidence="1 2">
    <name type="scientific">Brassica cretica</name>
    <name type="common">Mustard</name>
    <dbReference type="NCBI Taxonomy" id="69181"/>
    <lineage>
        <taxon>Eukaryota</taxon>
        <taxon>Viridiplantae</taxon>
        <taxon>Streptophyta</taxon>
        <taxon>Embryophyta</taxon>
        <taxon>Tracheophyta</taxon>
        <taxon>Spermatophyta</taxon>
        <taxon>Magnoliopsida</taxon>
        <taxon>eudicotyledons</taxon>
        <taxon>Gunneridae</taxon>
        <taxon>Pentapetalae</taxon>
        <taxon>rosids</taxon>
        <taxon>malvids</taxon>
        <taxon>Brassicales</taxon>
        <taxon>Brassicaceae</taxon>
        <taxon>Brassiceae</taxon>
        <taxon>Brassica</taxon>
    </lineage>
</organism>
<accession>A0A8S9FUF8</accession>
<sequence length="61" mass="7134">MSRIHNRHGKDKDERRKKQISVYFQSRQWWRNFNRAGEGCSGITTKTIGEPTGKHFGGEDL</sequence>
<reference evidence="1" key="1">
    <citation type="submission" date="2019-12" db="EMBL/GenBank/DDBJ databases">
        <title>Genome sequencing and annotation of Brassica cretica.</title>
        <authorList>
            <person name="Studholme D.J."/>
            <person name="Sarris P.F."/>
        </authorList>
    </citation>
    <scope>NUCLEOTIDE SEQUENCE</scope>
    <source>
        <strain evidence="1">PFS-001/15</strain>
        <tissue evidence="1">Leaf</tissue>
    </source>
</reference>
<dbReference type="EMBL" id="QGKW02002228">
    <property type="protein sequence ID" value="KAF2536076.1"/>
    <property type="molecule type" value="Genomic_DNA"/>
</dbReference>
<dbReference type="Proteomes" id="UP000712281">
    <property type="component" value="Unassembled WGS sequence"/>
</dbReference>
<protein>
    <submittedName>
        <fullName evidence="1">Uncharacterized protein</fullName>
    </submittedName>
</protein>
<evidence type="ECO:0000313" key="1">
    <source>
        <dbReference type="EMBL" id="KAF2536076.1"/>
    </source>
</evidence>
<comment type="caution">
    <text evidence="1">The sequence shown here is derived from an EMBL/GenBank/DDBJ whole genome shotgun (WGS) entry which is preliminary data.</text>
</comment>
<gene>
    <name evidence="1" type="ORF">F2Q68_00021576</name>
</gene>
<proteinExistence type="predicted"/>
<name>A0A8S9FUF8_BRACR</name>
<evidence type="ECO:0000313" key="2">
    <source>
        <dbReference type="Proteomes" id="UP000712281"/>
    </source>
</evidence>
<dbReference type="AlphaFoldDB" id="A0A8S9FUF8"/>